<evidence type="ECO:0000313" key="2">
    <source>
        <dbReference type="EMBL" id="GFA35510.1"/>
    </source>
</evidence>
<protein>
    <recommendedName>
        <fullName evidence="3">Aminoacyl-tRNA synthetase, class 1a, anticodon-binding</fullName>
    </recommendedName>
</protein>
<evidence type="ECO:0008006" key="3">
    <source>
        <dbReference type="Google" id="ProtNLM"/>
    </source>
</evidence>
<sequence length="250" mass="27457">PPPAQYLAHQSLAASRRHVAASYWTAASDVAATSSPANGGHLRSTTVNAAGHRSMTADHGGDRRSTVAVNDGRRCRPPVNGGGQRWLPVANHRPKLEEPFTKKPKSPEAPTPSMPEVPISPAVTSPPSSRTRRKSLGLKHIHKPKSTLPTLDLDATTQTFLKLVVDEYSDDEDYVDEVWSVVVGWEILPTPPGEINALYRIDGSTKHFTTLRQILHLVDRQDLMKLYGLVVQFYEHHPTTGAGLLFWGDI</sequence>
<name>A0A699JGJ6_TANCI</name>
<proteinExistence type="predicted"/>
<comment type="caution">
    <text evidence="2">The sequence shown here is derived from an EMBL/GenBank/DDBJ whole genome shotgun (WGS) entry which is preliminary data.</text>
</comment>
<dbReference type="AlphaFoldDB" id="A0A699JGJ6"/>
<feature type="region of interest" description="Disordered" evidence="1">
    <location>
        <begin position="52"/>
        <end position="134"/>
    </location>
</feature>
<feature type="non-terminal residue" evidence="2">
    <location>
        <position position="1"/>
    </location>
</feature>
<accession>A0A699JGJ6</accession>
<organism evidence="2">
    <name type="scientific">Tanacetum cinerariifolium</name>
    <name type="common">Dalmatian daisy</name>
    <name type="synonym">Chrysanthemum cinerariifolium</name>
    <dbReference type="NCBI Taxonomy" id="118510"/>
    <lineage>
        <taxon>Eukaryota</taxon>
        <taxon>Viridiplantae</taxon>
        <taxon>Streptophyta</taxon>
        <taxon>Embryophyta</taxon>
        <taxon>Tracheophyta</taxon>
        <taxon>Spermatophyta</taxon>
        <taxon>Magnoliopsida</taxon>
        <taxon>eudicotyledons</taxon>
        <taxon>Gunneridae</taxon>
        <taxon>Pentapetalae</taxon>
        <taxon>asterids</taxon>
        <taxon>campanulids</taxon>
        <taxon>Asterales</taxon>
        <taxon>Asteraceae</taxon>
        <taxon>Asteroideae</taxon>
        <taxon>Anthemideae</taxon>
        <taxon>Anthemidinae</taxon>
        <taxon>Tanacetum</taxon>
    </lineage>
</organism>
<dbReference type="EMBL" id="BKCJ010409855">
    <property type="protein sequence ID" value="GFA35510.1"/>
    <property type="molecule type" value="Genomic_DNA"/>
</dbReference>
<feature type="compositionally biased region" description="Basic and acidic residues" evidence="1">
    <location>
        <begin position="55"/>
        <end position="65"/>
    </location>
</feature>
<reference evidence="2" key="1">
    <citation type="journal article" date="2019" name="Sci. Rep.">
        <title>Draft genome of Tanacetum cinerariifolium, the natural source of mosquito coil.</title>
        <authorList>
            <person name="Yamashiro T."/>
            <person name="Shiraishi A."/>
            <person name="Satake H."/>
            <person name="Nakayama K."/>
        </authorList>
    </citation>
    <scope>NUCLEOTIDE SEQUENCE</scope>
</reference>
<gene>
    <name evidence="2" type="ORF">Tci_607482</name>
</gene>
<evidence type="ECO:0000256" key="1">
    <source>
        <dbReference type="SAM" id="MobiDB-lite"/>
    </source>
</evidence>